<evidence type="ECO:0000256" key="1">
    <source>
        <dbReference type="ARBA" id="ARBA00023015"/>
    </source>
</evidence>
<accession>A0ABR9P747</accession>
<dbReference type="Pfam" id="PF07729">
    <property type="entry name" value="FCD"/>
    <property type="match status" value="1"/>
</dbReference>
<dbReference type="CDD" id="cd07377">
    <property type="entry name" value="WHTH_GntR"/>
    <property type="match status" value="1"/>
</dbReference>
<dbReference type="Gene3D" id="1.20.120.530">
    <property type="entry name" value="GntR ligand-binding domain-like"/>
    <property type="match status" value="1"/>
</dbReference>
<comment type="caution">
    <text evidence="5">The sequence shown here is derived from an EMBL/GenBank/DDBJ whole genome shotgun (WGS) entry which is preliminary data.</text>
</comment>
<dbReference type="InterPro" id="IPR011711">
    <property type="entry name" value="GntR_C"/>
</dbReference>
<evidence type="ECO:0000259" key="4">
    <source>
        <dbReference type="PROSITE" id="PS50949"/>
    </source>
</evidence>
<dbReference type="Pfam" id="PF00392">
    <property type="entry name" value="GntR"/>
    <property type="match status" value="1"/>
</dbReference>
<keyword evidence="1" id="KW-0805">Transcription regulation</keyword>
<evidence type="ECO:0000313" key="6">
    <source>
        <dbReference type="Proteomes" id="UP000806528"/>
    </source>
</evidence>
<dbReference type="PROSITE" id="PS50949">
    <property type="entry name" value="HTH_GNTR"/>
    <property type="match status" value="1"/>
</dbReference>
<evidence type="ECO:0000313" key="5">
    <source>
        <dbReference type="EMBL" id="MBE2999642.1"/>
    </source>
</evidence>
<feature type="domain" description="HTH gntR-type" evidence="4">
    <location>
        <begin position="6"/>
        <end position="73"/>
    </location>
</feature>
<dbReference type="Proteomes" id="UP000806528">
    <property type="component" value="Unassembled WGS sequence"/>
</dbReference>
<dbReference type="InterPro" id="IPR000524">
    <property type="entry name" value="Tscrpt_reg_HTH_GntR"/>
</dbReference>
<dbReference type="SMART" id="SM00345">
    <property type="entry name" value="HTH_GNTR"/>
    <property type="match status" value="1"/>
</dbReference>
<dbReference type="PANTHER" id="PTHR43537">
    <property type="entry name" value="TRANSCRIPTIONAL REGULATOR, GNTR FAMILY"/>
    <property type="match status" value="1"/>
</dbReference>
<organism evidence="5 6">
    <name type="scientific">Nocardiopsis coralli</name>
    <dbReference type="NCBI Taxonomy" id="2772213"/>
    <lineage>
        <taxon>Bacteria</taxon>
        <taxon>Bacillati</taxon>
        <taxon>Actinomycetota</taxon>
        <taxon>Actinomycetes</taxon>
        <taxon>Streptosporangiales</taxon>
        <taxon>Nocardiopsidaceae</taxon>
        <taxon>Nocardiopsis</taxon>
    </lineage>
</organism>
<dbReference type="InterPro" id="IPR008920">
    <property type="entry name" value="TF_FadR/GntR_C"/>
</dbReference>
<keyword evidence="2" id="KW-0238">DNA-binding</keyword>
<sequence length="226" mass="25300">MPPPTWTKAGYAYEQVRRRIMAGALESGQTLPLGQLTEEFGVSMTPMREALRRLDAEGLVVIDVHRNARVAALSAEEAVHLFELREKLDPMAASLAAERRSKADSEHIRATLDRMQPLEDEHDLDALAAHRDFHRAVYRASRNPLLIETLEGLWDKADRYRQLGIASLRDDEDDRARVHREHTAIAEAVIGGDAETAEQEMLAHVRGSLGRRAIGVLDPATERDKS</sequence>
<protein>
    <submittedName>
        <fullName evidence="5">GntR family transcriptional regulator</fullName>
    </submittedName>
</protein>
<keyword evidence="3" id="KW-0804">Transcription</keyword>
<dbReference type="EMBL" id="JADBGI010000010">
    <property type="protein sequence ID" value="MBE2999642.1"/>
    <property type="molecule type" value="Genomic_DNA"/>
</dbReference>
<dbReference type="InterPro" id="IPR036390">
    <property type="entry name" value="WH_DNA-bd_sf"/>
</dbReference>
<dbReference type="SUPFAM" id="SSF48008">
    <property type="entry name" value="GntR ligand-binding domain-like"/>
    <property type="match status" value="1"/>
</dbReference>
<name>A0ABR9P747_9ACTN</name>
<dbReference type="SMART" id="SM00895">
    <property type="entry name" value="FCD"/>
    <property type="match status" value="1"/>
</dbReference>
<dbReference type="RefSeq" id="WP_193122273.1">
    <property type="nucleotide sequence ID" value="NZ_JADBGI010000010.1"/>
</dbReference>
<reference evidence="5 6" key="1">
    <citation type="submission" date="2020-09" db="EMBL/GenBank/DDBJ databases">
        <title>Diversity and distribution of actinomycetes associated with coral in the coast of Hainan.</title>
        <authorList>
            <person name="Li F."/>
        </authorList>
    </citation>
    <scope>NUCLEOTIDE SEQUENCE [LARGE SCALE GENOMIC DNA]</scope>
    <source>
        <strain evidence="5 6">HNM0947</strain>
    </source>
</reference>
<proteinExistence type="predicted"/>
<keyword evidence="6" id="KW-1185">Reference proteome</keyword>
<evidence type="ECO:0000256" key="3">
    <source>
        <dbReference type="ARBA" id="ARBA00023163"/>
    </source>
</evidence>
<evidence type="ECO:0000256" key="2">
    <source>
        <dbReference type="ARBA" id="ARBA00023125"/>
    </source>
</evidence>
<dbReference type="PANTHER" id="PTHR43537:SF24">
    <property type="entry name" value="GLUCONATE OPERON TRANSCRIPTIONAL REPRESSOR"/>
    <property type="match status" value="1"/>
</dbReference>
<dbReference type="InterPro" id="IPR036388">
    <property type="entry name" value="WH-like_DNA-bd_sf"/>
</dbReference>
<dbReference type="SUPFAM" id="SSF46785">
    <property type="entry name" value="Winged helix' DNA-binding domain"/>
    <property type="match status" value="1"/>
</dbReference>
<dbReference type="Gene3D" id="1.10.10.10">
    <property type="entry name" value="Winged helix-like DNA-binding domain superfamily/Winged helix DNA-binding domain"/>
    <property type="match status" value="1"/>
</dbReference>
<gene>
    <name evidence="5" type="ORF">IDM40_13120</name>
</gene>